<dbReference type="EMBL" id="CAKXAJ010026548">
    <property type="protein sequence ID" value="CAH2269868.1"/>
    <property type="molecule type" value="Genomic_DNA"/>
</dbReference>
<gene>
    <name evidence="1" type="primary">jg21699</name>
    <name evidence="1" type="ORF">PAEG_LOCUS27856</name>
</gene>
<sequence>MHLCVLDVYSLKEDHLSRVVAGRAYGGSEGMRSDWDSRDKGSGTGFASCTCRMSCGFLPLPRPPPATQRVKTLQGWYLSKLLLKNRLCEKLNNDGIIMSEKKILKKHVHCILGHNLLHRLAE</sequence>
<dbReference type="OrthoDB" id="7487938at2759"/>
<comment type="caution">
    <text evidence="1">The sequence shown here is derived from an EMBL/GenBank/DDBJ whole genome shotgun (WGS) entry which is preliminary data.</text>
</comment>
<keyword evidence="2" id="KW-1185">Reference proteome</keyword>
<proteinExistence type="predicted"/>
<accession>A0A8S4SIU6</accession>
<dbReference type="Proteomes" id="UP000838756">
    <property type="component" value="Unassembled WGS sequence"/>
</dbReference>
<organism evidence="1 2">
    <name type="scientific">Pararge aegeria aegeria</name>
    <dbReference type="NCBI Taxonomy" id="348720"/>
    <lineage>
        <taxon>Eukaryota</taxon>
        <taxon>Metazoa</taxon>
        <taxon>Ecdysozoa</taxon>
        <taxon>Arthropoda</taxon>
        <taxon>Hexapoda</taxon>
        <taxon>Insecta</taxon>
        <taxon>Pterygota</taxon>
        <taxon>Neoptera</taxon>
        <taxon>Endopterygota</taxon>
        <taxon>Lepidoptera</taxon>
        <taxon>Glossata</taxon>
        <taxon>Ditrysia</taxon>
        <taxon>Papilionoidea</taxon>
        <taxon>Nymphalidae</taxon>
        <taxon>Satyrinae</taxon>
        <taxon>Satyrini</taxon>
        <taxon>Parargina</taxon>
        <taxon>Pararge</taxon>
    </lineage>
</organism>
<reference evidence="1" key="1">
    <citation type="submission" date="2022-03" db="EMBL/GenBank/DDBJ databases">
        <authorList>
            <person name="Lindestad O."/>
        </authorList>
    </citation>
    <scope>NUCLEOTIDE SEQUENCE</scope>
</reference>
<dbReference type="AlphaFoldDB" id="A0A8S4SIU6"/>
<protein>
    <submittedName>
        <fullName evidence="1">Jg21699 protein</fullName>
    </submittedName>
</protein>
<name>A0A8S4SIU6_9NEOP</name>
<evidence type="ECO:0000313" key="1">
    <source>
        <dbReference type="EMBL" id="CAH2269868.1"/>
    </source>
</evidence>
<evidence type="ECO:0000313" key="2">
    <source>
        <dbReference type="Proteomes" id="UP000838756"/>
    </source>
</evidence>